<dbReference type="EMBL" id="CM044701">
    <property type="protein sequence ID" value="KAI5682524.1"/>
    <property type="molecule type" value="Genomic_DNA"/>
</dbReference>
<keyword evidence="2" id="KW-1185">Reference proteome</keyword>
<comment type="caution">
    <text evidence="1">The sequence shown here is derived from an EMBL/GenBank/DDBJ whole genome shotgun (WGS) entry which is preliminary data.</text>
</comment>
<evidence type="ECO:0000313" key="1">
    <source>
        <dbReference type="EMBL" id="KAI5682524.1"/>
    </source>
</evidence>
<accession>A0ACC0CCA5</accession>
<proteinExistence type="predicted"/>
<protein>
    <submittedName>
        <fullName evidence="1">Uncharacterized protein</fullName>
    </submittedName>
</protein>
<sequence length="130" mass="14332">MSQSPTEVKNGPITRAERRKLTGLEDNGIVAYLEEALKCKLEGFEGKERASKLFSMCSISKDQRREQIGGEITQVPREIRCIFEGSHRIANGSPAPAIAGRLLLAPSLEDVKVPCLPIVIVFNLISVRLE</sequence>
<gene>
    <name evidence="1" type="ORF">M9H77_03752</name>
</gene>
<name>A0ACC0CCA5_CATRO</name>
<reference evidence="2" key="1">
    <citation type="journal article" date="2023" name="Nat. Plants">
        <title>Single-cell RNA sequencing provides a high-resolution roadmap for understanding the multicellular compartmentation of specialized metabolism.</title>
        <authorList>
            <person name="Sun S."/>
            <person name="Shen X."/>
            <person name="Li Y."/>
            <person name="Li Y."/>
            <person name="Wang S."/>
            <person name="Li R."/>
            <person name="Zhang H."/>
            <person name="Shen G."/>
            <person name="Guo B."/>
            <person name="Wei J."/>
            <person name="Xu J."/>
            <person name="St-Pierre B."/>
            <person name="Chen S."/>
            <person name="Sun C."/>
        </authorList>
    </citation>
    <scope>NUCLEOTIDE SEQUENCE [LARGE SCALE GENOMIC DNA]</scope>
</reference>
<organism evidence="1 2">
    <name type="scientific">Catharanthus roseus</name>
    <name type="common">Madagascar periwinkle</name>
    <name type="synonym">Vinca rosea</name>
    <dbReference type="NCBI Taxonomy" id="4058"/>
    <lineage>
        <taxon>Eukaryota</taxon>
        <taxon>Viridiplantae</taxon>
        <taxon>Streptophyta</taxon>
        <taxon>Embryophyta</taxon>
        <taxon>Tracheophyta</taxon>
        <taxon>Spermatophyta</taxon>
        <taxon>Magnoliopsida</taxon>
        <taxon>eudicotyledons</taxon>
        <taxon>Gunneridae</taxon>
        <taxon>Pentapetalae</taxon>
        <taxon>asterids</taxon>
        <taxon>lamiids</taxon>
        <taxon>Gentianales</taxon>
        <taxon>Apocynaceae</taxon>
        <taxon>Rauvolfioideae</taxon>
        <taxon>Vinceae</taxon>
        <taxon>Catharanthinae</taxon>
        <taxon>Catharanthus</taxon>
    </lineage>
</organism>
<evidence type="ECO:0000313" key="2">
    <source>
        <dbReference type="Proteomes" id="UP001060085"/>
    </source>
</evidence>
<dbReference type="Proteomes" id="UP001060085">
    <property type="component" value="Linkage Group LG01"/>
</dbReference>